<comment type="catalytic activity">
    <reaction evidence="1">
        <text>chorismate = prephenate</text>
        <dbReference type="Rhea" id="RHEA:13897"/>
        <dbReference type="ChEBI" id="CHEBI:29748"/>
        <dbReference type="ChEBI" id="CHEBI:29934"/>
        <dbReference type="EC" id="5.4.99.5"/>
    </reaction>
</comment>
<dbReference type="GO" id="GO:0004664">
    <property type="term" value="F:prephenate dehydratase activity"/>
    <property type="evidence" value="ECO:0007669"/>
    <property type="project" value="UniProtKB-EC"/>
</dbReference>
<keyword evidence="13" id="KW-0413">Isomerase</keyword>
<feature type="domain" description="ACT" evidence="22">
    <location>
        <begin position="286"/>
        <end position="363"/>
    </location>
</feature>
<evidence type="ECO:0000256" key="19">
    <source>
        <dbReference type="SAM" id="Coils"/>
    </source>
</evidence>
<dbReference type="InterPro" id="IPR036979">
    <property type="entry name" value="CM_dom_sf"/>
</dbReference>
<accession>A0ABT1QVX2</accession>
<dbReference type="EMBL" id="JANFQO010000017">
    <property type="protein sequence ID" value="MCQ4166441.1"/>
    <property type="molecule type" value="Genomic_DNA"/>
</dbReference>
<keyword evidence="10" id="KW-0028">Amino-acid biosynthesis</keyword>
<keyword evidence="24" id="KW-1185">Reference proteome</keyword>
<evidence type="ECO:0000256" key="14">
    <source>
        <dbReference type="ARBA" id="ARBA00023239"/>
    </source>
</evidence>
<evidence type="ECO:0000256" key="6">
    <source>
        <dbReference type="ARBA" id="ARBA00012404"/>
    </source>
</evidence>
<evidence type="ECO:0000256" key="4">
    <source>
        <dbReference type="ARBA" id="ARBA00004741"/>
    </source>
</evidence>
<dbReference type="SMART" id="SM00830">
    <property type="entry name" value="CM_2"/>
    <property type="match status" value="1"/>
</dbReference>
<comment type="caution">
    <text evidence="23">The sequence shown here is derived from an EMBL/GenBank/DDBJ whole genome shotgun (WGS) entry which is preliminary data.</text>
</comment>
<dbReference type="Gene3D" id="1.20.59.10">
    <property type="entry name" value="Chorismate mutase"/>
    <property type="match status" value="1"/>
</dbReference>
<dbReference type="InterPro" id="IPR036263">
    <property type="entry name" value="Chorismate_II_sf"/>
</dbReference>
<dbReference type="PIRSF" id="PIRSF001500">
    <property type="entry name" value="Chor_mut_pdt_Ppr"/>
    <property type="match status" value="1"/>
</dbReference>
<evidence type="ECO:0000256" key="9">
    <source>
        <dbReference type="ARBA" id="ARBA00022490"/>
    </source>
</evidence>
<dbReference type="Pfam" id="PF00800">
    <property type="entry name" value="PDT"/>
    <property type="match status" value="1"/>
</dbReference>
<dbReference type="Gene3D" id="3.40.190.10">
    <property type="entry name" value="Periplasmic binding protein-like II"/>
    <property type="match status" value="2"/>
</dbReference>
<evidence type="ECO:0000256" key="7">
    <source>
        <dbReference type="ARBA" id="ARBA00013147"/>
    </source>
</evidence>
<dbReference type="InterPro" id="IPR002912">
    <property type="entry name" value="ACT_dom"/>
</dbReference>
<keyword evidence="11" id="KW-0057">Aromatic amino acid biosynthesis</keyword>
<dbReference type="InterPro" id="IPR001086">
    <property type="entry name" value="Preph_deHydtase"/>
</dbReference>
<gene>
    <name evidence="23" type="primary">pheA</name>
    <name evidence="23" type="ORF">NM961_17105</name>
</gene>
<dbReference type="InterPro" id="IPR045865">
    <property type="entry name" value="ACT-like_dom_sf"/>
</dbReference>
<evidence type="ECO:0000256" key="10">
    <source>
        <dbReference type="ARBA" id="ARBA00022605"/>
    </source>
</evidence>
<evidence type="ECO:0000256" key="5">
    <source>
        <dbReference type="ARBA" id="ARBA00004817"/>
    </source>
</evidence>
<dbReference type="Proteomes" id="UP001165498">
    <property type="component" value="Unassembled WGS sequence"/>
</dbReference>
<evidence type="ECO:0000256" key="15">
    <source>
        <dbReference type="ARBA" id="ARBA00023268"/>
    </source>
</evidence>
<dbReference type="Pfam" id="PF01842">
    <property type="entry name" value="ACT"/>
    <property type="match status" value="1"/>
</dbReference>
<evidence type="ECO:0000256" key="1">
    <source>
        <dbReference type="ARBA" id="ARBA00000824"/>
    </source>
</evidence>
<dbReference type="SUPFAM" id="SSF55021">
    <property type="entry name" value="ACT-like"/>
    <property type="match status" value="1"/>
</dbReference>
<evidence type="ECO:0000259" key="21">
    <source>
        <dbReference type="PROSITE" id="PS51171"/>
    </source>
</evidence>
<comment type="function">
    <text evidence="2">Catalyzes the Claisen rearrangement of chorismate to prephenate and the decarboxylation/dehydration of prephenate to phenylpyruvate.</text>
</comment>
<dbReference type="PROSITE" id="PS51168">
    <property type="entry name" value="CHORISMATE_MUT_2"/>
    <property type="match status" value="1"/>
</dbReference>
<dbReference type="InterPro" id="IPR018528">
    <property type="entry name" value="Preph_deHydtase_CS"/>
</dbReference>
<evidence type="ECO:0000256" key="12">
    <source>
        <dbReference type="ARBA" id="ARBA00023222"/>
    </source>
</evidence>
<name>A0ABT1QVX2_9GAMM</name>
<evidence type="ECO:0000256" key="13">
    <source>
        <dbReference type="ARBA" id="ARBA00023235"/>
    </source>
</evidence>
<dbReference type="EC" id="4.2.1.51" evidence="7"/>
<dbReference type="PROSITE" id="PS51171">
    <property type="entry name" value="PREPHENATE_DEHYDR_3"/>
    <property type="match status" value="1"/>
</dbReference>
<dbReference type="PROSITE" id="PS00858">
    <property type="entry name" value="PREPHENATE_DEHYDR_2"/>
    <property type="match status" value="1"/>
</dbReference>
<keyword evidence="12" id="KW-0584">Phenylalanine biosynthesis</keyword>
<dbReference type="PROSITE" id="PS51671">
    <property type="entry name" value="ACT"/>
    <property type="match status" value="1"/>
</dbReference>
<dbReference type="CDD" id="cd04905">
    <property type="entry name" value="ACT_CM-PDT"/>
    <property type="match status" value="1"/>
</dbReference>
<comment type="pathway">
    <text evidence="5">Metabolic intermediate biosynthesis; prephenate biosynthesis; prephenate from chorismate: step 1/1.</text>
</comment>
<sequence length="367" mass="40226">MNASDSSAPLDLAQTRQRIDAIDREIQQLIAERARWAQQVGKAKGELKAAVDYYRPEREAQVLRMVIDRNAGGPLSNEEMVRLFREIMSACLAQQEPLKIGFLGPEGTFSQQAVLKHFGHSIKGLPLATIDEVFQEVAAGNADFGVVPIENSSEGTVNSSLDLFVTSPLKICGEIELRVHQHLLARSGRLEDIERVYSHPQSLGQCKAWLRANLPKAERIPVSSNAEAARRARNADDAAAIAGETAAHIYGLKVVSRSIEDRPDNTTRFFVIGRELFPASGHDKTSLLMSVKDKPGALYELLTPFAEQGLSMTKIESRPARTGKWEYVFFVEVEGHVEDPRMSGAIAAAAARAAELKVLGSYPVALL</sequence>
<dbReference type="InterPro" id="IPR002701">
    <property type="entry name" value="CM_II_prokaryot"/>
</dbReference>
<dbReference type="PANTHER" id="PTHR21022">
    <property type="entry name" value="PREPHENATE DEHYDRATASE P PROTEIN"/>
    <property type="match status" value="1"/>
</dbReference>
<evidence type="ECO:0000259" key="20">
    <source>
        <dbReference type="PROSITE" id="PS51168"/>
    </source>
</evidence>
<dbReference type="CDD" id="cd13630">
    <property type="entry name" value="PBP2_PDT_1"/>
    <property type="match status" value="1"/>
</dbReference>
<dbReference type="NCBIfam" id="TIGR01807">
    <property type="entry name" value="CM_P2"/>
    <property type="match status" value="1"/>
</dbReference>
<dbReference type="PANTHER" id="PTHR21022:SF19">
    <property type="entry name" value="PREPHENATE DEHYDRATASE-RELATED"/>
    <property type="match status" value="1"/>
</dbReference>
<evidence type="ECO:0000313" key="24">
    <source>
        <dbReference type="Proteomes" id="UP001165498"/>
    </source>
</evidence>
<evidence type="ECO:0000256" key="18">
    <source>
        <dbReference type="ARBA" id="ARBA00047848"/>
    </source>
</evidence>
<evidence type="ECO:0000256" key="3">
    <source>
        <dbReference type="ARBA" id="ARBA00004496"/>
    </source>
</evidence>
<keyword evidence="15" id="KW-0511">Multifunctional enzyme</keyword>
<dbReference type="RefSeq" id="WP_255915629.1">
    <property type="nucleotide sequence ID" value="NZ_JANFQO010000017.1"/>
</dbReference>
<dbReference type="Gene3D" id="3.30.70.260">
    <property type="match status" value="1"/>
</dbReference>
<dbReference type="EC" id="5.4.99.5" evidence="6"/>
<dbReference type="SUPFAM" id="SSF48600">
    <property type="entry name" value="Chorismate mutase II"/>
    <property type="match status" value="1"/>
</dbReference>
<evidence type="ECO:0000256" key="8">
    <source>
        <dbReference type="ARBA" id="ARBA00014401"/>
    </source>
</evidence>
<dbReference type="Pfam" id="PF01817">
    <property type="entry name" value="CM_2"/>
    <property type="match status" value="1"/>
</dbReference>
<dbReference type="NCBIfam" id="NF008865">
    <property type="entry name" value="PRK11898.1"/>
    <property type="match status" value="1"/>
</dbReference>
<comment type="pathway">
    <text evidence="4">Amino-acid biosynthesis; L-phenylalanine biosynthesis; phenylpyruvate from prephenate: step 1/1.</text>
</comment>
<reference evidence="23" key="1">
    <citation type="submission" date="2022-07" db="EMBL/GenBank/DDBJ databases">
        <title>Tahibacter sp., a new gammaproteobacterium isolated from the silt sample collected at pig farm.</title>
        <authorList>
            <person name="Chen H."/>
        </authorList>
    </citation>
    <scope>NUCLEOTIDE SEQUENCE</scope>
    <source>
        <strain evidence="23">P2K</strain>
    </source>
</reference>
<feature type="coiled-coil region" evidence="19">
    <location>
        <begin position="12"/>
        <end position="39"/>
    </location>
</feature>
<evidence type="ECO:0000256" key="16">
    <source>
        <dbReference type="ARBA" id="ARBA00031175"/>
    </source>
</evidence>
<keyword evidence="14 23" id="KW-0456">Lyase</keyword>
<comment type="catalytic activity">
    <reaction evidence="18">
        <text>prephenate + H(+) = 3-phenylpyruvate + CO2 + H2O</text>
        <dbReference type="Rhea" id="RHEA:21648"/>
        <dbReference type="ChEBI" id="CHEBI:15377"/>
        <dbReference type="ChEBI" id="CHEBI:15378"/>
        <dbReference type="ChEBI" id="CHEBI:16526"/>
        <dbReference type="ChEBI" id="CHEBI:18005"/>
        <dbReference type="ChEBI" id="CHEBI:29934"/>
        <dbReference type="EC" id="4.2.1.51"/>
    </reaction>
</comment>
<keyword evidence="19" id="KW-0175">Coiled coil</keyword>
<dbReference type="InterPro" id="IPR010957">
    <property type="entry name" value="G/b/e-P-prot_chorismate_mutase"/>
</dbReference>
<evidence type="ECO:0000256" key="11">
    <source>
        <dbReference type="ARBA" id="ARBA00023141"/>
    </source>
</evidence>
<organism evidence="23 24">
    <name type="scientific">Tahibacter harae</name>
    <dbReference type="NCBI Taxonomy" id="2963937"/>
    <lineage>
        <taxon>Bacteria</taxon>
        <taxon>Pseudomonadati</taxon>
        <taxon>Pseudomonadota</taxon>
        <taxon>Gammaproteobacteria</taxon>
        <taxon>Lysobacterales</taxon>
        <taxon>Rhodanobacteraceae</taxon>
        <taxon>Tahibacter</taxon>
    </lineage>
</organism>
<keyword evidence="9" id="KW-0963">Cytoplasm</keyword>
<evidence type="ECO:0000313" key="23">
    <source>
        <dbReference type="EMBL" id="MCQ4166441.1"/>
    </source>
</evidence>
<proteinExistence type="predicted"/>
<feature type="domain" description="Chorismate mutase" evidence="20">
    <location>
        <begin position="6"/>
        <end position="99"/>
    </location>
</feature>
<protein>
    <recommendedName>
        <fullName evidence="8">Bifunctional chorismate mutase/prephenate dehydratase</fullName>
        <ecNumber evidence="7">4.2.1.51</ecNumber>
        <ecNumber evidence="6">5.4.99.5</ecNumber>
    </recommendedName>
    <alternativeName>
        <fullName evidence="17">Chorismate mutase-prephenate dehydratase</fullName>
    </alternativeName>
    <alternativeName>
        <fullName evidence="16">p-protein</fullName>
    </alternativeName>
</protein>
<dbReference type="InterPro" id="IPR008242">
    <property type="entry name" value="Chor_mutase/pphenate_deHydtase"/>
</dbReference>
<evidence type="ECO:0000256" key="17">
    <source>
        <dbReference type="ARBA" id="ARBA00031520"/>
    </source>
</evidence>
<evidence type="ECO:0000259" key="22">
    <source>
        <dbReference type="PROSITE" id="PS51671"/>
    </source>
</evidence>
<feature type="domain" description="Prephenate dehydratase" evidence="21">
    <location>
        <begin position="99"/>
        <end position="274"/>
    </location>
</feature>
<comment type="subcellular location">
    <subcellularLocation>
        <location evidence="3">Cytoplasm</location>
    </subcellularLocation>
</comment>
<dbReference type="SUPFAM" id="SSF53850">
    <property type="entry name" value="Periplasmic binding protein-like II"/>
    <property type="match status" value="1"/>
</dbReference>
<evidence type="ECO:0000256" key="2">
    <source>
        <dbReference type="ARBA" id="ARBA00002364"/>
    </source>
</evidence>